<reference evidence="1 2" key="1">
    <citation type="submission" date="2017-11" db="EMBL/GenBank/DDBJ databases">
        <title>Genomic Encyclopedia of Archaeal and Bacterial Type Strains, Phase II (KMG-II): From Individual Species to Whole Genera.</title>
        <authorList>
            <person name="Goeker M."/>
        </authorList>
    </citation>
    <scope>NUCLEOTIDE SEQUENCE [LARGE SCALE GENOMIC DNA]</scope>
    <source>
        <strain evidence="1 2">DSM 11115</strain>
    </source>
</reference>
<keyword evidence="2" id="KW-1185">Reference proteome</keyword>
<gene>
    <name evidence="1" type="ORF">CLV45_3053</name>
</gene>
<dbReference type="AlphaFoldDB" id="A0A2M9B9U7"/>
<evidence type="ECO:0000313" key="2">
    <source>
        <dbReference type="Proteomes" id="UP000228535"/>
    </source>
</evidence>
<sequence length="38" mass="4540">MLSLPKHLYRSANIIYFSNKVVEMLRQAQHDVLFRFSS</sequence>
<dbReference type="Proteomes" id="UP000228535">
    <property type="component" value="Unassembled WGS sequence"/>
</dbReference>
<organism evidence="1 2">
    <name type="scientific">Hymenobacter chitinivorans DSM 11115</name>
    <dbReference type="NCBI Taxonomy" id="1121954"/>
    <lineage>
        <taxon>Bacteria</taxon>
        <taxon>Pseudomonadati</taxon>
        <taxon>Bacteroidota</taxon>
        <taxon>Cytophagia</taxon>
        <taxon>Cytophagales</taxon>
        <taxon>Hymenobacteraceae</taxon>
        <taxon>Hymenobacter</taxon>
    </lineage>
</organism>
<accession>A0A2M9B9U7</accession>
<protein>
    <submittedName>
        <fullName evidence="1">Uncharacterized protein</fullName>
    </submittedName>
</protein>
<proteinExistence type="predicted"/>
<comment type="caution">
    <text evidence="1">The sequence shown here is derived from an EMBL/GenBank/DDBJ whole genome shotgun (WGS) entry which is preliminary data.</text>
</comment>
<dbReference type="EMBL" id="PGFA01000002">
    <property type="protein sequence ID" value="PJJ54707.1"/>
    <property type="molecule type" value="Genomic_DNA"/>
</dbReference>
<name>A0A2M9B9U7_9BACT</name>
<evidence type="ECO:0000313" key="1">
    <source>
        <dbReference type="EMBL" id="PJJ54707.1"/>
    </source>
</evidence>